<keyword evidence="6 10" id="KW-0418">Kinase</keyword>
<proteinExistence type="predicted"/>
<protein>
    <recommendedName>
        <fullName evidence="8">Sensor-like histidine kinase SenX3</fullName>
        <ecNumber evidence="3">2.7.13.3</ecNumber>
    </recommendedName>
</protein>
<evidence type="ECO:0000256" key="7">
    <source>
        <dbReference type="ARBA" id="ARBA00023012"/>
    </source>
</evidence>
<dbReference type="PANTHER" id="PTHR42878">
    <property type="entry name" value="TWO-COMPONENT HISTIDINE KINASE"/>
    <property type="match status" value="1"/>
</dbReference>
<dbReference type="GO" id="GO:0030295">
    <property type="term" value="F:protein kinase activator activity"/>
    <property type="evidence" value="ECO:0007669"/>
    <property type="project" value="TreeGrafter"/>
</dbReference>
<organism evidence="10 11">
    <name type="scientific">Pedococcus bigeumensis</name>
    <dbReference type="NCBI Taxonomy" id="433644"/>
    <lineage>
        <taxon>Bacteria</taxon>
        <taxon>Bacillati</taxon>
        <taxon>Actinomycetota</taxon>
        <taxon>Actinomycetes</taxon>
        <taxon>Micrococcales</taxon>
        <taxon>Intrasporangiaceae</taxon>
        <taxon>Pedococcus</taxon>
    </lineage>
</organism>
<keyword evidence="5" id="KW-0808">Transferase</keyword>
<name>A0A502D1X4_9MICO</name>
<accession>A0A502D1X4</accession>
<dbReference type="InterPro" id="IPR036097">
    <property type="entry name" value="HisK_dim/P_sf"/>
</dbReference>
<sequence>MTVGLASLVLVVLVTAAAVWLFDREQWAEIGDRVQAAASTADDTTDSPPGIWLIEIESTGRAATPGTPRYVLDSPDLRAPNVDATRVGTSAGSYPASVSVHSGRTFVAVYDVTLHRDEESRLIRSALLAGGGGILLAGGVGLIAGRRAVRPLAAALDLQRQFVADASHELRTPLAVVSTRAQMIQRHLTPEVSSAHRLEVEQLVEDTRAMGEVVSDLLLSAQLEHSRTAAETVDLSALAAEVVRSLSAYAADHSVSLVTEEATDPAVRVVGVPTSLRRAILALVDNAIAHSPAGGEVRVTVEATAESTRLTVADHGQGVEAEDLVRITRRFARSRPGESGGRRVGLGLALVTQIVRSHHGRLLVEDTPGGGATFTISLPAVS</sequence>
<dbReference type="PRINTS" id="PR00344">
    <property type="entry name" value="BCTRLSENSOR"/>
</dbReference>
<evidence type="ECO:0000256" key="5">
    <source>
        <dbReference type="ARBA" id="ARBA00022679"/>
    </source>
</evidence>
<dbReference type="Gene3D" id="3.30.565.10">
    <property type="entry name" value="Histidine kinase-like ATPase, C-terminal domain"/>
    <property type="match status" value="1"/>
</dbReference>
<dbReference type="GO" id="GO:0007234">
    <property type="term" value="P:osmosensory signaling via phosphorelay pathway"/>
    <property type="evidence" value="ECO:0007669"/>
    <property type="project" value="TreeGrafter"/>
</dbReference>
<comment type="catalytic activity">
    <reaction evidence="1">
        <text>ATP + protein L-histidine = ADP + protein N-phospho-L-histidine.</text>
        <dbReference type="EC" id="2.7.13.3"/>
    </reaction>
</comment>
<comment type="caution">
    <text evidence="10">The sequence shown here is derived from an EMBL/GenBank/DDBJ whole genome shotgun (WGS) entry which is preliminary data.</text>
</comment>
<dbReference type="GO" id="GO:0000156">
    <property type="term" value="F:phosphorelay response regulator activity"/>
    <property type="evidence" value="ECO:0007669"/>
    <property type="project" value="TreeGrafter"/>
</dbReference>
<evidence type="ECO:0000256" key="3">
    <source>
        <dbReference type="ARBA" id="ARBA00012438"/>
    </source>
</evidence>
<dbReference type="PROSITE" id="PS50109">
    <property type="entry name" value="HIS_KIN"/>
    <property type="match status" value="1"/>
</dbReference>
<evidence type="ECO:0000313" key="10">
    <source>
        <dbReference type="EMBL" id="TPG18389.1"/>
    </source>
</evidence>
<dbReference type="InterPro" id="IPR005467">
    <property type="entry name" value="His_kinase_dom"/>
</dbReference>
<dbReference type="Pfam" id="PF00512">
    <property type="entry name" value="HisKA"/>
    <property type="match status" value="1"/>
</dbReference>
<dbReference type="PANTHER" id="PTHR42878:SF13">
    <property type="entry name" value="HISTIDINE KINASE"/>
    <property type="match status" value="1"/>
</dbReference>
<keyword evidence="7" id="KW-0902">Two-component regulatory system</keyword>
<dbReference type="SMART" id="SM00387">
    <property type="entry name" value="HATPase_c"/>
    <property type="match status" value="1"/>
</dbReference>
<evidence type="ECO:0000256" key="6">
    <source>
        <dbReference type="ARBA" id="ARBA00022777"/>
    </source>
</evidence>
<evidence type="ECO:0000256" key="2">
    <source>
        <dbReference type="ARBA" id="ARBA00004236"/>
    </source>
</evidence>
<dbReference type="Proteomes" id="UP000317722">
    <property type="component" value="Unassembled WGS sequence"/>
</dbReference>
<gene>
    <name evidence="10" type="ORF">EAH86_05920</name>
</gene>
<evidence type="ECO:0000256" key="4">
    <source>
        <dbReference type="ARBA" id="ARBA00022553"/>
    </source>
</evidence>
<dbReference type="SUPFAM" id="SSF47384">
    <property type="entry name" value="Homodimeric domain of signal transducing histidine kinase"/>
    <property type="match status" value="1"/>
</dbReference>
<dbReference type="CDD" id="cd00082">
    <property type="entry name" value="HisKA"/>
    <property type="match status" value="1"/>
</dbReference>
<dbReference type="EMBL" id="RCZM01000002">
    <property type="protein sequence ID" value="TPG18389.1"/>
    <property type="molecule type" value="Genomic_DNA"/>
</dbReference>
<dbReference type="Gene3D" id="1.10.287.130">
    <property type="match status" value="1"/>
</dbReference>
<evidence type="ECO:0000256" key="8">
    <source>
        <dbReference type="ARBA" id="ARBA00039401"/>
    </source>
</evidence>
<dbReference type="EC" id="2.7.13.3" evidence="3"/>
<keyword evidence="4" id="KW-0597">Phosphoprotein</keyword>
<comment type="subcellular location">
    <subcellularLocation>
        <location evidence="2">Cell membrane</location>
    </subcellularLocation>
</comment>
<dbReference type="InterPro" id="IPR003594">
    <property type="entry name" value="HATPase_dom"/>
</dbReference>
<dbReference type="InterPro" id="IPR003661">
    <property type="entry name" value="HisK_dim/P_dom"/>
</dbReference>
<reference evidence="10 11" key="1">
    <citation type="journal article" date="2019" name="Environ. Microbiol.">
        <title>Species interactions and distinct microbial communities in high Arctic permafrost affected cryosols are associated with the CH4 and CO2 gas fluxes.</title>
        <authorList>
            <person name="Altshuler I."/>
            <person name="Hamel J."/>
            <person name="Turney S."/>
            <person name="Magnuson E."/>
            <person name="Levesque R."/>
            <person name="Greer C."/>
            <person name="Whyte L.G."/>
        </authorList>
    </citation>
    <scope>NUCLEOTIDE SEQUENCE [LARGE SCALE GENOMIC DNA]</scope>
    <source>
        <strain evidence="10 11">S9.3A</strain>
    </source>
</reference>
<dbReference type="GO" id="GO:0000155">
    <property type="term" value="F:phosphorelay sensor kinase activity"/>
    <property type="evidence" value="ECO:0007669"/>
    <property type="project" value="InterPro"/>
</dbReference>
<evidence type="ECO:0000313" key="11">
    <source>
        <dbReference type="Proteomes" id="UP000317722"/>
    </source>
</evidence>
<evidence type="ECO:0000259" key="9">
    <source>
        <dbReference type="PROSITE" id="PS50109"/>
    </source>
</evidence>
<dbReference type="GO" id="GO:0005886">
    <property type="term" value="C:plasma membrane"/>
    <property type="evidence" value="ECO:0007669"/>
    <property type="project" value="UniProtKB-SubCell"/>
</dbReference>
<feature type="domain" description="Histidine kinase" evidence="9">
    <location>
        <begin position="165"/>
        <end position="382"/>
    </location>
</feature>
<dbReference type="SMART" id="SM00388">
    <property type="entry name" value="HisKA"/>
    <property type="match status" value="1"/>
</dbReference>
<dbReference type="InterPro" id="IPR036890">
    <property type="entry name" value="HATPase_C_sf"/>
</dbReference>
<dbReference type="InterPro" id="IPR050351">
    <property type="entry name" value="BphY/WalK/GraS-like"/>
</dbReference>
<dbReference type="SUPFAM" id="SSF55874">
    <property type="entry name" value="ATPase domain of HSP90 chaperone/DNA topoisomerase II/histidine kinase"/>
    <property type="match status" value="1"/>
</dbReference>
<dbReference type="AlphaFoldDB" id="A0A502D1X4"/>
<dbReference type="Pfam" id="PF02518">
    <property type="entry name" value="HATPase_c"/>
    <property type="match status" value="1"/>
</dbReference>
<dbReference type="InterPro" id="IPR004358">
    <property type="entry name" value="Sig_transdc_His_kin-like_C"/>
</dbReference>
<dbReference type="OrthoDB" id="9786919at2"/>
<evidence type="ECO:0000256" key="1">
    <source>
        <dbReference type="ARBA" id="ARBA00000085"/>
    </source>
</evidence>
<keyword evidence="11" id="KW-1185">Reference proteome</keyword>